<dbReference type="VEuPathDB" id="TriTrypDB:Tb427_000684300"/>
<evidence type="ECO:0000256" key="1">
    <source>
        <dbReference type="ARBA" id="ARBA00002523"/>
    </source>
</evidence>
<evidence type="ECO:0000256" key="6">
    <source>
        <dbReference type="ARBA" id="ARBA00023180"/>
    </source>
</evidence>
<keyword evidence="7" id="KW-0449">Lipoprotein</keyword>
<evidence type="ECO:0000256" key="2">
    <source>
        <dbReference type="ARBA" id="ARBA00004609"/>
    </source>
</evidence>
<keyword evidence="9" id="KW-0732">Signal</keyword>
<dbReference type="AlphaFoldDB" id="A0A1J0R7Y1"/>
<dbReference type="Gene3D" id="3.90.150.10">
    <property type="entry name" value="Variant Surface Glycoprotein, subunit A domain 1"/>
    <property type="match status" value="1"/>
</dbReference>
<keyword evidence="4" id="KW-0336">GPI-anchor</keyword>
<proteinExistence type="predicted"/>
<comment type="subcellular location">
    <subcellularLocation>
        <location evidence="2">Cell membrane</location>
        <topology evidence="2">Lipid-anchor</topology>
        <topology evidence="2">GPI-anchor</topology>
    </subcellularLocation>
</comment>
<evidence type="ECO:0000256" key="9">
    <source>
        <dbReference type="SAM" id="SignalP"/>
    </source>
</evidence>
<feature type="signal peptide" evidence="9">
    <location>
        <begin position="1"/>
        <end position="25"/>
    </location>
</feature>
<feature type="compositionally biased region" description="Basic and acidic residues" evidence="8">
    <location>
        <begin position="444"/>
        <end position="456"/>
    </location>
</feature>
<feature type="region of interest" description="Disordered" evidence="8">
    <location>
        <begin position="354"/>
        <end position="382"/>
    </location>
</feature>
<evidence type="ECO:0000256" key="3">
    <source>
        <dbReference type="ARBA" id="ARBA00022475"/>
    </source>
</evidence>
<feature type="compositionally biased region" description="Low complexity" evidence="8">
    <location>
        <begin position="424"/>
        <end position="439"/>
    </location>
</feature>
<protein>
    <submittedName>
        <fullName evidence="12">Variant surface glycoprotein 1125.2016</fullName>
    </submittedName>
</protein>
<feature type="domain" description="Trypanosome variant surface glycoprotein C-terminal" evidence="11">
    <location>
        <begin position="385"/>
        <end position="498"/>
    </location>
</feature>
<dbReference type="VEuPathDB" id="TriTrypDB:Tb08.27P2.220"/>
<sequence>MFITVKVCYLLTVLSLGMHRSPVDANKNPLKVQAFTTMCGLSKALKAVPAKIAQPVQQMLAKAASYEDLLTDLYSIKALDPNSSLSFAPAIAFLARQKSNELRNGATALAAKATHAAGKAAYVAGFIDQVTSIFQQAAASTDYCIGENVGSTGNAGVAGLAGCLTAANEHTPIPEEPDNDATKLSEALTAVGKLNGQAMASSTGKCLLTQTVTTHGAYGGGAGQPANIYWLNGIVHFTASALASSAFPKTATTIMQVTIIKTAVDAIDAAKMPECATDTTAQLLDKLSDTSKPQKFENFETTPKATGVGTETTKLTIDKADLEALAAALKAYRDDPSRKSKLAEARRERQIAVAKQLDEVPTQKQQSECKAASNKEANSKDTEVCNKKQKKSECKESDGCKWTSDKEEIGSHCKPKEGKEQTNAAAGTGETAKEGPTTGCARQKTKEPCENDKTGDKQNCAFRKGKDNEDEPGKKGCQSGSFLANKKLVLRAASLISFIF</sequence>
<feature type="region of interest" description="Disordered" evidence="8">
    <location>
        <begin position="397"/>
        <end position="480"/>
    </location>
</feature>
<evidence type="ECO:0000259" key="11">
    <source>
        <dbReference type="Pfam" id="PF10659"/>
    </source>
</evidence>
<dbReference type="SUPFAM" id="SSF58087">
    <property type="entry name" value="Variant surface glycoprotein (N-terminal domain)"/>
    <property type="match status" value="1"/>
</dbReference>
<evidence type="ECO:0000256" key="5">
    <source>
        <dbReference type="ARBA" id="ARBA00023136"/>
    </source>
</evidence>
<feature type="domain" description="Trypanosome variant surface glycoprotein A-type N-terminal" evidence="10">
    <location>
        <begin position="13"/>
        <end position="313"/>
    </location>
</feature>
<dbReference type="InterPro" id="IPR019609">
    <property type="entry name" value="Variant_surf_glycoprt_trypan_C"/>
</dbReference>
<feature type="compositionally biased region" description="Basic and acidic residues" evidence="8">
    <location>
        <begin position="397"/>
        <end position="420"/>
    </location>
</feature>
<reference evidence="12" key="1">
    <citation type="submission" date="2016-08" db="EMBL/GenBank/DDBJ databases">
        <title>VSG repertoire of Trypanosoma brucei EATRO 1125.</title>
        <authorList>
            <person name="Cross G.A."/>
        </authorList>
    </citation>
    <scope>NUCLEOTIDE SEQUENCE</scope>
    <source>
        <strain evidence="12">EATRO 1125</strain>
    </source>
</reference>
<evidence type="ECO:0000256" key="8">
    <source>
        <dbReference type="SAM" id="MobiDB-lite"/>
    </source>
</evidence>
<dbReference type="EMBL" id="KX699970">
    <property type="protein sequence ID" value="APD73926.1"/>
    <property type="molecule type" value="Genomic_DNA"/>
</dbReference>
<keyword evidence="6" id="KW-0325">Glycoprotein</keyword>
<evidence type="ECO:0000259" key="10">
    <source>
        <dbReference type="Pfam" id="PF00913"/>
    </source>
</evidence>
<keyword evidence="5" id="KW-0472">Membrane</keyword>
<dbReference type="GO" id="GO:0005886">
    <property type="term" value="C:plasma membrane"/>
    <property type="evidence" value="ECO:0007669"/>
    <property type="project" value="UniProtKB-SubCell"/>
</dbReference>
<feature type="compositionally biased region" description="Basic and acidic residues" evidence="8">
    <location>
        <begin position="464"/>
        <end position="474"/>
    </location>
</feature>
<dbReference type="InterPro" id="IPR001812">
    <property type="entry name" value="Trypano_VSG_A_N_dom"/>
</dbReference>
<name>A0A1J0R7Y1_9TRYP</name>
<dbReference type="Pfam" id="PF00913">
    <property type="entry name" value="Trypan_glycop"/>
    <property type="match status" value="1"/>
</dbReference>
<feature type="chain" id="PRO_5012904590" evidence="9">
    <location>
        <begin position="26"/>
        <end position="500"/>
    </location>
</feature>
<evidence type="ECO:0000313" key="12">
    <source>
        <dbReference type="EMBL" id="APD73926.1"/>
    </source>
</evidence>
<dbReference type="Pfam" id="PF10659">
    <property type="entry name" value="Trypan_glycop_C"/>
    <property type="match status" value="1"/>
</dbReference>
<evidence type="ECO:0000256" key="7">
    <source>
        <dbReference type="ARBA" id="ARBA00023288"/>
    </source>
</evidence>
<evidence type="ECO:0000256" key="4">
    <source>
        <dbReference type="ARBA" id="ARBA00022622"/>
    </source>
</evidence>
<dbReference type="GO" id="GO:0042783">
    <property type="term" value="P:symbiont-mediated evasion of host immune response"/>
    <property type="evidence" value="ECO:0007669"/>
    <property type="project" value="InterPro"/>
</dbReference>
<accession>A0A1J0R7Y1</accession>
<dbReference type="GO" id="GO:0098552">
    <property type="term" value="C:side of membrane"/>
    <property type="evidence" value="ECO:0007669"/>
    <property type="project" value="UniProtKB-KW"/>
</dbReference>
<comment type="function">
    <text evidence="1">VSG forms a coat on the surface of the parasite. The trypanosome evades the immune response of the host by expressing a series of antigenically distinct VSGs from an estimated 1000 VSG genes.</text>
</comment>
<organism evidence="12">
    <name type="scientific">Trypanosoma brucei</name>
    <dbReference type="NCBI Taxonomy" id="5691"/>
    <lineage>
        <taxon>Eukaryota</taxon>
        <taxon>Discoba</taxon>
        <taxon>Euglenozoa</taxon>
        <taxon>Kinetoplastea</taxon>
        <taxon>Metakinetoplastina</taxon>
        <taxon>Trypanosomatida</taxon>
        <taxon>Trypanosomatidae</taxon>
        <taxon>Trypanosoma</taxon>
    </lineage>
</organism>
<keyword evidence="3" id="KW-1003">Cell membrane</keyword>